<keyword evidence="2" id="KW-0560">Oxidoreductase</keyword>
<sequence length="341" mass="39143">ESAGQRIPRSRLRPEAGARAVDPRGRGADPRAPRRRVRHRRAHLRVGRLGARAVPAAVHRRARVRGRRGERRRARDRRARGGPRDRRGAHRRRALPALPHRERARLPAHEDHRRRPGRLLRRLHRDAGDERLAARRQRVVRGGRHSRPDGQRLPHRAHRVDPGLHRAGDRVRADRAVRGGDLQGRRGEPHHRHRRERHAPRAGAADGRARRRAPAGRRRGGEARHRRARRGRRARDERGAGGDPPGVRARARRRRGADARHPRQADGGELRHRGDLQGDHDLRRRRPEDVRHLDPDAPVPPLGAVRPHAGHHAPVPARGLRRGDRRDQGRQRREGSFRDRV</sequence>
<dbReference type="EMBL" id="CADCTX010000357">
    <property type="protein sequence ID" value="CAA9314961.1"/>
    <property type="molecule type" value="Genomic_DNA"/>
</dbReference>
<feature type="compositionally biased region" description="Basic and acidic residues" evidence="1">
    <location>
        <begin position="256"/>
        <end position="295"/>
    </location>
</feature>
<proteinExistence type="predicted"/>
<protein>
    <submittedName>
        <fullName evidence="2">L-threonine 3-dehydrogenase</fullName>
        <ecNumber evidence="2">1.1.1.103</ecNumber>
    </submittedName>
</protein>
<dbReference type="GO" id="GO:0008743">
    <property type="term" value="F:L-threonine 3-dehydrogenase activity"/>
    <property type="evidence" value="ECO:0007669"/>
    <property type="project" value="UniProtKB-EC"/>
</dbReference>
<feature type="compositionally biased region" description="Basic and acidic residues" evidence="1">
    <location>
        <begin position="159"/>
        <end position="187"/>
    </location>
</feature>
<reference evidence="2" key="1">
    <citation type="submission" date="2020-02" db="EMBL/GenBank/DDBJ databases">
        <authorList>
            <person name="Meier V. D."/>
        </authorList>
    </citation>
    <scope>NUCLEOTIDE SEQUENCE</scope>
    <source>
        <strain evidence="2">AVDCRST_MAG40</strain>
    </source>
</reference>
<feature type="compositionally biased region" description="Basic and acidic residues" evidence="1">
    <location>
        <begin position="99"/>
        <end position="113"/>
    </location>
</feature>
<gene>
    <name evidence="2" type="ORF">AVDCRST_MAG40-1183</name>
</gene>
<feature type="compositionally biased region" description="Basic residues" evidence="1">
    <location>
        <begin position="114"/>
        <end position="124"/>
    </location>
</feature>
<feature type="compositionally biased region" description="Basic and acidic residues" evidence="1">
    <location>
        <begin position="12"/>
        <end position="32"/>
    </location>
</feature>
<dbReference type="AlphaFoldDB" id="A0A6J4KUW0"/>
<feature type="compositionally biased region" description="Basic residues" evidence="1">
    <location>
        <begin position="58"/>
        <end position="94"/>
    </location>
</feature>
<feature type="compositionally biased region" description="Basic residues" evidence="1">
    <location>
        <begin position="134"/>
        <end position="145"/>
    </location>
</feature>
<feature type="compositionally biased region" description="Basic residues" evidence="1">
    <location>
        <begin position="188"/>
        <end position="200"/>
    </location>
</feature>
<feature type="compositionally biased region" description="Basic residues" evidence="1">
    <location>
        <begin position="33"/>
        <end position="46"/>
    </location>
</feature>
<feature type="non-terminal residue" evidence="2">
    <location>
        <position position="1"/>
    </location>
</feature>
<evidence type="ECO:0000313" key="2">
    <source>
        <dbReference type="EMBL" id="CAA9314961.1"/>
    </source>
</evidence>
<organism evidence="2">
    <name type="scientific">uncultured Gemmatimonadaceae bacterium</name>
    <dbReference type="NCBI Taxonomy" id="246130"/>
    <lineage>
        <taxon>Bacteria</taxon>
        <taxon>Pseudomonadati</taxon>
        <taxon>Gemmatimonadota</taxon>
        <taxon>Gemmatimonadia</taxon>
        <taxon>Gemmatimonadales</taxon>
        <taxon>Gemmatimonadaceae</taxon>
        <taxon>environmental samples</taxon>
    </lineage>
</organism>
<accession>A0A6J4KUW0</accession>
<feature type="non-terminal residue" evidence="2">
    <location>
        <position position="341"/>
    </location>
</feature>
<feature type="region of interest" description="Disordered" evidence="1">
    <location>
        <begin position="1"/>
        <end position="341"/>
    </location>
</feature>
<feature type="compositionally biased region" description="Low complexity" evidence="1">
    <location>
        <begin position="47"/>
        <end position="57"/>
    </location>
</feature>
<name>A0A6J4KUW0_9BACT</name>
<feature type="compositionally biased region" description="Basic and acidic residues" evidence="1">
    <location>
        <begin position="321"/>
        <end position="341"/>
    </location>
</feature>
<evidence type="ECO:0000256" key="1">
    <source>
        <dbReference type="SAM" id="MobiDB-lite"/>
    </source>
</evidence>
<dbReference type="EC" id="1.1.1.103" evidence="2"/>
<feature type="compositionally biased region" description="Basic residues" evidence="1">
    <location>
        <begin position="209"/>
        <end position="233"/>
    </location>
</feature>